<evidence type="ECO:0000313" key="3">
    <source>
        <dbReference type="Proteomes" id="UP000220246"/>
    </source>
</evidence>
<dbReference type="GO" id="GO:0016462">
    <property type="term" value="F:pyrophosphatase activity"/>
    <property type="evidence" value="ECO:0007669"/>
    <property type="project" value="TreeGrafter"/>
</dbReference>
<dbReference type="PANTHER" id="PTHR30005:SF0">
    <property type="entry name" value="RETROGRADE REGULATION PROTEIN 2"/>
    <property type="match status" value="1"/>
</dbReference>
<protein>
    <submittedName>
        <fullName evidence="2">Ppx/GppA family phosphatase</fullName>
    </submittedName>
</protein>
<dbReference type="Gene3D" id="3.30.420.40">
    <property type="match status" value="1"/>
</dbReference>
<dbReference type="Pfam" id="PF02541">
    <property type="entry name" value="Ppx-GppA"/>
    <property type="match status" value="1"/>
</dbReference>
<name>A0A2A7UTZ5_COMTR</name>
<dbReference type="EMBL" id="PDEA01000001">
    <property type="protein sequence ID" value="PEH88829.1"/>
    <property type="molecule type" value="Genomic_DNA"/>
</dbReference>
<dbReference type="InterPro" id="IPR043129">
    <property type="entry name" value="ATPase_NBD"/>
</dbReference>
<reference evidence="3" key="1">
    <citation type="submission" date="2017-09" db="EMBL/GenBank/DDBJ databases">
        <title>FDA dAtabase for Regulatory Grade micrObial Sequences (FDA-ARGOS): Supporting development and validation of Infectious Disease Dx tests.</title>
        <authorList>
            <person name="Minogue T."/>
            <person name="Wolcott M."/>
            <person name="Wasieloski L."/>
            <person name="Aguilar W."/>
            <person name="Moore D."/>
            <person name="Tallon L."/>
            <person name="Sadzewicz L."/>
            <person name="Ott S."/>
            <person name="Zhao X."/>
            <person name="Nagaraj S."/>
            <person name="Vavikolanu K."/>
            <person name="Aluvathingal J."/>
            <person name="Nadendla S."/>
            <person name="Sichtig H."/>
        </authorList>
    </citation>
    <scope>NUCLEOTIDE SEQUENCE [LARGE SCALE GENOMIC DNA]</scope>
    <source>
        <strain evidence="3">FDAARGOS_394</strain>
    </source>
</reference>
<dbReference type="Gene3D" id="3.30.420.150">
    <property type="entry name" value="Exopolyphosphatase. Domain 2"/>
    <property type="match status" value="1"/>
</dbReference>
<dbReference type="CDD" id="cd24053">
    <property type="entry name" value="ASKHA_NBD_EcPPX-GppA-like"/>
    <property type="match status" value="1"/>
</dbReference>
<dbReference type="SUPFAM" id="SSF53067">
    <property type="entry name" value="Actin-like ATPase domain"/>
    <property type="match status" value="2"/>
</dbReference>
<dbReference type="InterPro" id="IPR003695">
    <property type="entry name" value="Ppx_GppA_N"/>
</dbReference>
<comment type="caution">
    <text evidence="2">The sequence shown here is derived from an EMBL/GenBank/DDBJ whole genome shotgun (WGS) entry which is preliminary data.</text>
</comment>
<feature type="domain" description="Ppx/GppA phosphatase N-terminal" evidence="1">
    <location>
        <begin position="25"/>
        <end position="306"/>
    </location>
</feature>
<keyword evidence="3" id="KW-1185">Reference proteome</keyword>
<dbReference type="STRING" id="1219032.GCA_001515545_01765"/>
<evidence type="ECO:0000259" key="1">
    <source>
        <dbReference type="Pfam" id="PF02541"/>
    </source>
</evidence>
<evidence type="ECO:0000313" key="2">
    <source>
        <dbReference type="EMBL" id="PEH88829.1"/>
    </source>
</evidence>
<accession>A0A2A7UTZ5</accession>
<sequence length="314" mass="33655">MHMKEGSALAAIDIGSNSILLETARMERGHIRLQLHRKETIRLGGALDADGRLQPEAMERGWDCLQRYAQLMAHVPPSQRKVVATQTLREATNRQIFLDRTASIVQCPVEVITGEQEAQLIYQGVALFLPDDQHPRLVVDIGGRSTELGWGQGSELRHASSYPLGSVGWAQAFFPDGTLSANAFAQAREAALSVLAPARPLANQLATASSAQVYGASGTAGAISKVLTAQGHTPGSISREALWALRDQLQSWGHVRHLASLQGLRSELLPVIGGGISVMCAVFELLGLQQMRMAQGALRHGLLVSLSQAGPLDG</sequence>
<gene>
    <name evidence="2" type="ORF">CRM82_09700</name>
</gene>
<dbReference type="InterPro" id="IPR050273">
    <property type="entry name" value="GppA/Ppx_hydrolase"/>
</dbReference>
<dbReference type="AlphaFoldDB" id="A0A2A7UTZ5"/>
<dbReference type="OrthoDB" id="9793035at2"/>
<organism evidence="2 3">
    <name type="scientific">Comamonas terrigena</name>
    <dbReference type="NCBI Taxonomy" id="32013"/>
    <lineage>
        <taxon>Bacteria</taxon>
        <taxon>Pseudomonadati</taxon>
        <taxon>Pseudomonadota</taxon>
        <taxon>Betaproteobacteria</taxon>
        <taxon>Burkholderiales</taxon>
        <taxon>Comamonadaceae</taxon>
        <taxon>Comamonas</taxon>
    </lineage>
</organism>
<dbReference type="PANTHER" id="PTHR30005">
    <property type="entry name" value="EXOPOLYPHOSPHATASE"/>
    <property type="match status" value="1"/>
</dbReference>
<proteinExistence type="predicted"/>
<dbReference type="Proteomes" id="UP000220246">
    <property type="component" value="Unassembled WGS sequence"/>
</dbReference>